<sequence>MPSTEASTTVASIIPEVGSDLVAAVRAGLTYAAVEQLQNHLEAPDALLARAMGISPRTLSRRREEGKLTTGESDRLVLLAEVVGLARRALGSEEGAREWLSTSHSMLGGESPLGHMDTVAGMEEVKKMLYHIEHGIPA</sequence>
<dbReference type="AlphaFoldDB" id="A0A9X2ZZS8"/>
<evidence type="ECO:0000313" key="3">
    <source>
        <dbReference type="EMBL" id="MCS4037722.1"/>
    </source>
</evidence>
<proteinExistence type="predicted"/>
<dbReference type="NCBIfam" id="TIGR02293">
    <property type="entry name" value="TAS_TIGR02293"/>
    <property type="match status" value="1"/>
</dbReference>
<gene>
    <name evidence="3" type="ORF">GGQ01_002809</name>
</gene>
<reference evidence="3" key="1">
    <citation type="submission" date="2022-08" db="EMBL/GenBank/DDBJ databases">
        <title>Genomic Encyclopedia of Type Strains, Phase V (KMG-V): Genome sequencing to study the core and pangenomes of soil and plant-associated prokaryotes.</title>
        <authorList>
            <person name="Whitman W."/>
        </authorList>
    </citation>
    <scope>NUCLEOTIDE SEQUENCE</scope>
    <source>
        <strain evidence="3">SP3012</strain>
    </source>
</reference>
<dbReference type="InterPro" id="IPR046847">
    <property type="entry name" value="Xre-like_HTH"/>
</dbReference>
<organism evidence="3 4">
    <name type="scientific">Salinibacter ruber</name>
    <dbReference type="NCBI Taxonomy" id="146919"/>
    <lineage>
        <taxon>Bacteria</taxon>
        <taxon>Pseudomonadati</taxon>
        <taxon>Rhodothermota</taxon>
        <taxon>Rhodothermia</taxon>
        <taxon>Rhodothermales</taxon>
        <taxon>Salinibacteraceae</taxon>
        <taxon>Salinibacter</taxon>
    </lineage>
</organism>
<dbReference type="GO" id="GO:0003677">
    <property type="term" value="F:DNA binding"/>
    <property type="evidence" value="ECO:0007669"/>
    <property type="project" value="InterPro"/>
</dbReference>
<feature type="domain" description="Antitoxin Xre/MbcA/ParS-like toxin-binding" evidence="1">
    <location>
        <begin position="86"/>
        <end position="135"/>
    </location>
</feature>
<dbReference type="InterPro" id="IPR011979">
    <property type="entry name" value="Antitox_Xre"/>
</dbReference>
<name>A0A9X2ZZS8_9BACT</name>
<dbReference type="Pfam" id="PF20432">
    <property type="entry name" value="Xre-like-HTH"/>
    <property type="match status" value="1"/>
</dbReference>
<dbReference type="RefSeq" id="WP_259091101.1">
    <property type="nucleotide sequence ID" value="NZ_JANTZY010000022.1"/>
</dbReference>
<feature type="domain" description="Antitoxin Xre-like helix-turn-helix" evidence="2">
    <location>
        <begin position="20"/>
        <end position="80"/>
    </location>
</feature>
<dbReference type="EMBL" id="JANUBF010000024">
    <property type="protein sequence ID" value="MCS4037722.1"/>
    <property type="molecule type" value="Genomic_DNA"/>
</dbReference>
<evidence type="ECO:0000259" key="1">
    <source>
        <dbReference type="Pfam" id="PF09722"/>
    </source>
</evidence>
<dbReference type="InterPro" id="IPR024467">
    <property type="entry name" value="Xre/MbcA/ParS-like_toxin-bd"/>
</dbReference>
<evidence type="ECO:0000259" key="2">
    <source>
        <dbReference type="Pfam" id="PF20432"/>
    </source>
</evidence>
<protein>
    <submittedName>
        <fullName evidence="3">Toxin-antitoxin system antitoxin component (TIGR02293 family)</fullName>
    </submittedName>
</protein>
<dbReference type="Pfam" id="PF09722">
    <property type="entry name" value="Xre_MbcA_ParS_C"/>
    <property type="match status" value="1"/>
</dbReference>
<accession>A0A9X2ZZS8</accession>
<dbReference type="Proteomes" id="UP001155040">
    <property type="component" value="Unassembled WGS sequence"/>
</dbReference>
<evidence type="ECO:0000313" key="4">
    <source>
        <dbReference type="Proteomes" id="UP001155040"/>
    </source>
</evidence>
<comment type="caution">
    <text evidence="3">The sequence shown here is derived from an EMBL/GenBank/DDBJ whole genome shotgun (WGS) entry which is preliminary data.</text>
</comment>